<dbReference type="InterPro" id="IPR015424">
    <property type="entry name" value="PyrdxlP-dep_Trfase"/>
</dbReference>
<evidence type="ECO:0000256" key="2">
    <source>
        <dbReference type="ARBA" id="ARBA00012224"/>
    </source>
</evidence>
<organism evidence="7 8">
    <name type="scientific">Paenibacillus hodogayensis</name>
    <dbReference type="NCBI Taxonomy" id="279208"/>
    <lineage>
        <taxon>Bacteria</taxon>
        <taxon>Bacillati</taxon>
        <taxon>Bacillota</taxon>
        <taxon>Bacilli</taxon>
        <taxon>Bacillales</taxon>
        <taxon>Paenibacillaceae</taxon>
        <taxon>Paenibacillus</taxon>
    </lineage>
</organism>
<evidence type="ECO:0000256" key="3">
    <source>
        <dbReference type="ARBA" id="ARBA00022898"/>
    </source>
</evidence>
<comment type="caution">
    <text evidence="7">The sequence shown here is derived from an EMBL/GenBank/DDBJ whole genome shotgun (WGS) entry which is preliminary data.</text>
</comment>
<dbReference type="RefSeq" id="WP_344901298.1">
    <property type="nucleotide sequence ID" value="NZ_BAAAYO010000001.1"/>
</dbReference>
<dbReference type="Gene3D" id="3.40.640.10">
    <property type="entry name" value="Type I PLP-dependent aspartate aminotransferase-like (Major domain)"/>
    <property type="match status" value="1"/>
</dbReference>
<dbReference type="InterPro" id="IPR004839">
    <property type="entry name" value="Aminotransferase_I/II_large"/>
</dbReference>
<evidence type="ECO:0000256" key="5">
    <source>
        <dbReference type="ARBA" id="ARBA00037974"/>
    </source>
</evidence>
<evidence type="ECO:0000256" key="1">
    <source>
        <dbReference type="ARBA" id="ARBA00001933"/>
    </source>
</evidence>
<evidence type="ECO:0000313" key="7">
    <source>
        <dbReference type="EMBL" id="MFB9753477.1"/>
    </source>
</evidence>
<evidence type="ECO:0000259" key="6">
    <source>
        <dbReference type="Pfam" id="PF00155"/>
    </source>
</evidence>
<comment type="cofactor">
    <cofactor evidence="1">
        <name>pyridoxal 5'-phosphate</name>
        <dbReference type="ChEBI" id="CHEBI:597326"/>
    </cofactor>
</comment>
<dbReference type="InterPro" id="IPR015422">
    <property type="entry name" value="PyrdxlP-dep_Trfase_small"/>
</dbReference>
<dbReference type="Pfam" id="PF00155">
    <property type="entry name" value="Aminotran_1_2"/>
    <property type="match status" value="1"/>
</dbReference>
<dbReference type="EMBL" id="JBHMAG010000012">
    <property type="protein sequence ID" value="MFB9753477.1"/>
    <property type="molecule type" value="Genomic_DNA"/>
</dbReference>
<accession>A0ABV5VYV1</accession>
<dbReference type="PANTHER" id="PTHR43525:SF1">
    <property type="entry name" value="PROTEIN MALY"/>
    <property type="match status" value="1"/>
</dbReference>
<feature type="domain" description="Aminotransferase class I/classII large" evidence="6">
    <location>
        <begin position="36"/>
        <end position="382"/>
    </location>
</feature>
<dbReference type="InterPro" id="IPR015421">
    <property type="entry name" value="PyrdxlP-dep_Trfase_major"/>
</dbReference>
<comment type="similarity">
    <text evidence="5">Belongs to the class-II pyridoxal-phosphate-dependent aminotransferase family. MalY/PatB cystathionine beta-lyase subfamily.</text>
</comment>
<gene>
    <name evidence="7" type="ORF">ACFFNY_18075</name>
</gene>
<dbReference type="InterPro" id="IPR027619">
    <property type="entry name" value="C-S_lyase_PatB-like"/>
</dbReference>
<proteinExistence type="inferred from homology"/>
<dbReference type="SUPFAM" id="SSF53383">
    <property type="entry name" value="PLP-dependent transferases"/>
    <property type="match status" value="1"/>
</dbReference>
<dbReference type="GO" id="GO:0047804">
    <property type="term" value="F:cysteine-S-conjugate beta-lyase activity"/>
    <property type="evidence" value="ECO:0007669"/>
    <property type="project" value="UniProtKB-EC"/>
</dbReference>
<keyword evidence="4 7" id="KW-0456">Lyase</keyword>
<keyword evidence="3" id="KW-0663">Pyridoxal phosphate</keyword>
<protein>
    <recommendedName>
        <fullName evidence="2">cysteine-S-conjugate beta-lyase</fullName>
        <ecNumber evidence="2">4.4.1.13</ecNumber>
    </recommendedName>
</protein>
<dbReference type="PANTHER" id="PTHR43525">
    <property type="entry name" value="PROTEIN MALY"/>
    <property type="match status" value="1"/>
</dbReference>
<keyword evidence="8" id="KW-1185">Reference proteome</keyword>
<reference evidence="7 8" key="1">
    <citation type="submission" date="2024-09" db="EMBL/GenBank/DDBJ databases">
        <authorList>
            <person name="Sun Q."/>
            <person name="Mori K."/>
        </authorList>
    </citation>
    <scope>NUCLEOTIDE SEQUENCE [LARGE SCALE GENOMIC DNA]</scope>
    <source>
        <strain evidence="7 8">JCM 12520</strain>
    </source>
</reference>
<sequence length="390" mass="44184">MSFDFDRRIDRRQTHSYKWDQSEKLFGDKDLLPLWVADMDFQAPSAVREAIEKRAALGVYGYSFREDSYTEAIVQWFRQRHDWTIDPKWITDLPSVVTSLSLAVEQFSEPGGEVVLQSPVYYPFYHVIRNNDRKVADNPLVFRNGRLEMDYEQLESLFKGGAKLLLLCSPHNPGGRVWSREELLRLGELCLAYGVTVVSDEIHADLVLPGHKHVPFASLSPEIADITVTCLAATKTFNLPGLHTSFTVVSNPELKRKLDNRINTLSLHMAQHFAQDAVEAAYREGGEWLDALLAYVSANIDYAIDYLAEHLPEAKPLRPEGTYLLWVDCRGLGLDVEGLKDLMYRKAKVVFNEGSTFGSAGAGWLRINLACPRSIVEEALESFCRAARER</sequence>
<dbReference type="InterPro" id="IPR051798">
    <property type="entry name" value="Class-II_PLP-Dep_Aminotrans"/>
</dbReference>
<name>A0ABV5VYV1_9BACL</name>
<dbReference type="Proteomes" id="UP001589619">
    <property type="component" value="Unassembled WGS sequence"/>
</dbReference>
<dbReference type="EC" id="4.4.1.13" evidence="2"/>
<evidence type="ECO:0000256" key="4">
    <source>
        <dbReference type="ARBA" id="ARBA00023239"/>
    </source>
</evidence>
<dbReference type="CDD" id="cd00609">
    <property type="entry name" value="AAT_like"/>
    <property type="match status" value="1"/>
</dbReference>
<dbReference type="NCBIfam" id="TIGR04350">
    <property type="entry name" value="C_S_lyase_PatB"/>
    <property type="match status" value="1"/>
</dbReference>
<evidence type="ECO:0000313" key="8">
    <source>
        <dbReference type="Proteomes" id="UP001589619"/>
    </source>
</evidence>
<dbReference type="Gene3D" id="3.90.1150.10">
    <property type="entry name" value="Aspartate Aminotransferase, domain 1"/>
    <property type="match status" value="1"/>
</dbReference>